<accession>A0A2V2YQA9</accession>
<dbReference type="RefSeq" id="WP_174812790.1">
    <property type="nucleotide sequence ID" value="NZ_CP054613.1"/>
</dbReference>
<evidence type="ECO:0000256" key="1">
    <source>
        <dbReference type="ARBA" id="ARBA00011073"/>
    </source>
</evidence>
<dbReference type="PROSITE" id="PS00137">
    <property type="entry name" value="SUBTILASE_HIS"/>
    <property type="match status" value="1"/>
</dbReference>
<dbReference type="InterPro" id="IPR031325">
    <property type="entry name" value="RHS_repeat"/>
</dbReference>
<dbReference type="Pfam" id="PF00082">
    <property type="entry name" value="Peptidase_S8"/>
    <property type="match status" value="1"/>
</dbReference>
<dbReference type="GO" id="GO:0004252">
    <property type="term" value="F:serine-type endopeptidase activity"/>
    <property type="evidence" value="ECO:0007669"/>
    <property type="project" value="UniProtKB-UniRule"/>
</dbReference>
<feature type="active site" description="Charge relay system" evidence="7">
    <location>
        <position position="175"/>
    </location>
</feature>
<proteinExistence type="inferred from homology"/>
<dbReference type="GO" id="GO:0006508">
    <property type="term" value="P:proteolysis"/>
    <property type="evidence" value="ECO:0007669"/>
    <property type="project" value="UniProtKB-KW"/>
</dbReference>
<evidence type="ECO:0000313" key="10">
    <source>
        <dbReference type="EMBL" id="PWV97892.1"/>
    </source>
</evidence>
<dbReference type="InterPro" id="IPR000209">
    <property type="entry name" value="Peptidase_S8/S53_dom"/>
</dbReference>
<dbReference type="Pfam" id="PF05593">
    <property type="entry name" value="RHS_repeat"/>
    <property type="match status" value="3"/>
</dbReference>
<comment type="caution">
    <text evidence="10">The sequence shown here is derived from an EMBL/GenBank/DDBJ whole genome shotgun (WGS) entry which is preliminary data.</text>
</comment>
<organism evidence="10 11">
    <name type="scientific">Paenibacillus cellulosilyticus</name>
    <dbReference type="NCBI Taxonomy" id="375489"/>
    <lineage>
        <taxon>Bacteria</taxon>
        <taxon>Bacillati</taxon>
        <taxon>Bacillota</taxon>
        <taxon>Bacilli</taxon>
        <taxon>Bacillales</taxon>
        <taxon>Paenibacillaceae</taxon>
        <taxon>Paenibacillus</taxon>
    </lineage>
</organism>
<feature type="domain" description="Peptidase S8/S53" evidence="8">
    <location>
        <begin position="135"/>
        <end position="372"/>
    </location>
</feature>
<dbReference type="InterPro" id="IPR034202">
    <property type="entry name" value="Subtilisin_Carlsberg-like"/>
</dbReference>
<dbReference type="PANTHER" id="PTHR43806">
    <property type="entry name" value="PEPTIDASE S8"/>
    <property type="match status" value="1"/>
</dbReference>
<keyword evidence="6 7" id="KW-0720">Serine protease</keyword>
<dbReference type="PANTHER" id="PTHR43806:SF11">
    <property type="entry name" value="CEREVISIN-RELATED"/>
    <property type="match status" value="1"/>
</dbReference>
<dbReference type="InterPro" id="IPR050131">
    <property type="entry name" value="Peptidase_S8_subtilisin-like"/>
</dbReference>
<keyword evidence="4" id="KW-0677">Repeat</keyword>
<dbReference type="InterPro" id="IPR056823">
    <property type="entry name" value="TEN-like_YD-shell"/>
</dbReference>
<evidence type="ECO:0000256" key="4">
    <source>
        <dbReference type="ARBA" id="ARBA00022737"/>
    </source>
</evidence>
<dbReference type="CDD" id="cd07477">
    <property type="entry name" value="Peptidases_S8_Subtilisin_subset"/>
    <property type="match status" value="1"/>
</dbReference>
<dbReference type="Pfam" id="PF25023">
    <property type="entry name" value="TEN_YD-shell"/>
    <property type="match status" value="1"/>
</dbReference>
<protein>
    <submittedName>
        <fullName evidence="10">RHS repeat-associated protein</fullName>
    </submittedName>
</protein>
<feature type="domain" description="Teneurin-like YD-shell" evidence="9">
    <location>
        <begin position="1534"/>
        <end position="1810"/>
    </location>
</feature>
<evidence type="ECO:0000259" key="8">
    <source>
        <dbReference type="Pfam" id="PF00082"/>
    </source>
</evidence>
<dbReference type="Gene3D" id="3.40.50.200">
    <property type="entry name" value="Peptidase S8/S53 domain"/>
    <property type="match status" value="1"/>
</dbReference>
<dbReference type="PROSITE" id="PS51892">
    <property type="entry name" value="SUBTILASE"/>
    <property type="match status" value="1"/>
</dbReference>
<keyword evidence="2 7" id="KW-0645">Protease</keyword>
<dbReference type="InterPro" id="IPR022385">
    <property type="entry name" value="Rhs_assc_core"/>
</dbReference>
<dbReference type="Proteomes" id="UP000246635">
    <property type="component" value="Unassembled WGS sequence"/>
</dbReference>
<dbReference type="Gene3D" id="3.30.70.80">
    <property type="entry name" value="Peptidase S8 propeptide/proteinase inhibitor I9"/>
    <property type="match status" value="1"/>
</dbReference>
<dbReference type="GO" id="GO:0046872">
    <property type="term" value="F:metal ion binding"/>
    <property type="evidence" value="ECO:0007669"/>
    <property type="project" value="UniProtKB-KW"/>
</dbReference>
<feature type="active site" description="Charge relay system" evidence="7">
    <location>
        <position position="327"/>
    </location>
</feature>
<evidence type="ECO:0000256" key="2">
    <source>
        <dbReference type="ARBA" id="ARBA00022670"/>
    </source>
</evidence>
<name>A0A2V2YQA9_9BACL</name>
<dbReference type="InterPro" id="IPR006530">
    <property type="entry name" value="YD"/>
</dbReference>
<dbReference type="PRINTS" id="PR00723">
    <property type="entry name" value="SUBTILISIN"/>
</dbReference>
<evidence type="ECO:0000256" key="6">
    <source>
        <dbReference type="ARBA" id="ARBA00022825"/>
    </source>
</evidence>
<dbReference type="InterPro" id="IPR015500">
    <property type="entry name" value="Peptidase_S8_subtilisin-rel"/>
</dbReference>
<keyword evidence="5 7" id="KW-0378">Hydrolase</keyword>
<evidence type="ECO:0000313" key="11">
    <source>
        <dbReference type="Proteomes" id="UP000246635"/>
    </source>
</evidence>
<dbReference type="EMBL" id="QGTQ01000020">
    <property type="protein sequence ID" value="PWV97892.1"/>
    <property type="molecule type" value="Genomic_DNA"/>
</dbReference>
<sequence>MRKFRFKYPIIFVLIISMLSSNVYGLGEVSADKATEAATDTPQVVSENGNYLVKFKDADKGKKSLDKRTKKEKKHYKNISLTEVELTSEDLIALQQDDNVEYIEPDSAINKADEDFSLSEIQIDVPKAFEENVSGQGVKVAVFDTGVNTESSDLFVSGGASFVDNESTYDDLNGHGTAVASVLAALRNGQGLVGVAPNVELYAVKVMDQTGAGAYSQVIQGIDWAIDNHMDIINMSFTGTAYSQALKEAIDKAQQNGILVVAAAGNDQAFQAGYPAAYDTVISVGAVDSNNQIADFSNRGKVDLVAPGVNVDVLSLEDQWIPESGTSFAASEVTGVAALLKEKSPALTVDELRSQLQSTAKPLGDPTVYGHGLVNAYQAVMNIIDDANSTTPIDIPDDQTSDSDLPIMNLPETVTEFVPDNDEPLEEQLIKPAASYTLDANSQLGLQAMRFKTDQAPYSVQSALNEDISTMTGGLSISAGDLTLPGRNGLSFTLSRTYSTEDSIFYKENMEPFLYCVCNITFNYFKYQETKTDTTQPTKVAGSDSTGKVSYNSAAEPYSGGSLMNNVWSAQRFGSYLGSKVGQVYATTDWSGPDSKGVYTRNVVGVSSTPSFVYSQSSEVYLGFKSRLWGQPADEIQFPIGKGWSWNVPYIEYEKENGVSLRFLHLPGKGTYQIDGTKLSKYPWNDIAVSSNTSITVNGVQSTTAVKVTGGLTYYFSAGGKVIQIADNYQNAITFTYSTQGSYVDVLTSIQDPVGNTINIAYTPTQVTLTLGSKQVIYTKSSGTYTNPAEPYEQSTIETLSSVKDVQGNTTNYEYEIKDFKENLGTPGSNKYALLTAVQGPTGVVTHYEYENAPTTRNQQNSWREVYRLTKRYDHYTDALYSPTTRDVNVQTLSYNADMGSGEYNTSKTFSSTMSDGLSSTVFTYLRDYKALSTTTAFALTSVSATAGGLQQTQSYQYNDTLKPIPNTTTIQNTNTQTQEKSEAVVTTQVYDDYGHITSTTNALNVTTQQSYDASTHLLYRVTQPIDATQTLVTTYERDSYGGIADIYLRQNSYNGTLLKQYHYDRDIYGNIVSASVSDGVSTNTQTLTYGTAYKSAFPTKQTNSVIDANSASSTVAVSGTYDIQTGLLSSITDGNGNTTSYAYDLYGRLTSIQYPKLSDLGVTKASVAYSDTKNTITSTDEKGRKQEIDYDPLGRLQSTGYLTTVFNVVSKQDYDDYGRLAWSEDAKGNRTTYGYQLLPTGTKVTVTAPNLGVSSEEEDVIHRTKTSIDAEGNKSVQTFDKLGQLVSVTTTTNKNEVTTQSFQYNSIGLTIKETDPNQNETTYSYDALGRLTSVTQIPDKQTGAAEVTQYKYNPLDLVTAIIHPDQTQDTKFYDELGRLIKQAGPDGKTDKTFYDGNGNVIQTTDLKGQTFNYVYNARNWLMSKQSPNSTISYTYFADGDRKTMTDGTGTTSYQYDSYRNLLSNVTFPDTKSLTYTYDENGNRITMSGLFGLNVGYTYNNMNQLDTVKSSSATAAHYDYYKNGLAKMSTLGNGYTVEYVYNGANLTSLTQKKNGSSTTQGYSYTYDKNGNMQSLNETGDNVKSGTFTYDGLNRIQTSSLNSEVYSYDSRGNRTTLQSSATLGTASEVSYQYDDWNQLTQVTTADSKVVKYTYNGDGLLYERDDSGVKNRYYYDGTNVVAIGLVNSDGTVSVKAQYVRGNGLISTIDAQSQNYYYLTNGHGDVTELRDKSGGLVNQYTYDLWGSPNIVSEKVYNPFLYSGEMWDSTTQLQYLRARWYDPSEGRFINKDTYEGDITNPLTLNLYTYVENNPLIYLDPSGNHKVKWTTDVEGKRKYTILLDTPGFWDSLMLMYNYAASQPATPGEAIGQMAGEYVTQIFASKKAWSLSPTERGKLIEYFLATSYYADWDNVGALMGGYFPVIDFYDRDHTVISVKTMDTDSKAYANRDAMYLQLTYYVIALRDANIQVDGVEVANENRILDIWVKPGQADDIDIEYLKELADANGIIIQVEEF</sequence>
<dbReference type="InterPro" id="IPR022398">
    <property type="entry name" value="Peptidase_S8_His-AS"/>
</dbReference>
<evidence type="ECO:0000256" key="5">
    <source>
        <dbReference type="ARBA" id="ARBA00022801"/>
    </source>
</evidence>
<evidence type="ECO:0000259" key="9">
    <source>
        <dbReference type="Pfam" id="PF25023"/>
    </source>
</evidence>
<dbReference type="InterPro" id="IPR037045">
    <property type="entry name" value="S8pro/Inhibitor_I9_sf"/>
</dbReference>
<keyword evidence="11" id="KW-1185">Reference proteome</keyword>
<dbReference type="NCBIfam" id="TIGR03696">
    <property type="entry name" value="Rhs_assc_core"/>
    <property type="match status" value="1"/>
</dbReference>
<comment type="similarity">
    <text evidence="1 7">Belongs to the peptidase S8 family.</text>
</comment>
<dbReference type="SUPFAM" id="SSF52743">
    <property type="entry name" value="Subtilisin-like"/>
    <property type="match status" value="1"/>
</dbReference>
<feature type="active site" description="Charge relay system" evidence="7">
    <location>
        <position position="144"/>
    </location>
</feature>
<dbReference type="Gene3D" id="2.180.10.10">
    <property type="entry name" value="RHS repeat-associated core"/>
    <property type="match status" value="2"/>
</dbReference>
<dbReference type="NCBIfam" id="TIGR01643">
    <property type="entry name" value="YD_repeat_2x"/>
    <property type="match status" value="3"/>
</dbReference>
<dbReference type="Gene3D" id="3.40.1350.110">
    <property type="match status" value="1"/>
</dbReference>
<evidence type="ECO:0000256" key="7">
    <source>
        <dbReference type="PROSITE-ProRule" id="PRU01240"/>
    </source>
</evidence>
<keyword evidence="3" id="KW-0479">Metal-binding</keyword>
<reference evidence="10 11" key="1">
    <citation type="submission" date="2018-05" db="EMBL/GenBank/DDBJ databases">
        <title>Genomic Encyclopedia of Type Strains, Phase III (KMG-III): the genomes of soil and plant-associated and newly described type strains.</title>
        <authorList>
            <person name="Whitman W."/>
        </authorList>
    </citation>
    <scope>NUCLEOTIDE SEQUENCE [LARGE SCALE GENOMIC DNA]</scope>
    <source>
        <strain evidence="10 11">CECT 5696</strain>
    </source>
</reference>
<gene>
    <name evidence="10" type="ORF">DFQ01_12079</name>
</gene>
<evidence type="ECO:0000256" key="3">
    <source>
        <dbReference type="ARBA" id="ARBA00022723"/>
    </source>
</evidence>
<dbReference type="InterPro" id="IPR036852">
    <property type="entry name" value="Peptidase_S8/S53_dom_sf"/>
</dbReference>